<proteinExistence type="predicted"/>
<dbReference type="SUPFAM" id="SSF52058">
    <property type="entry name" value="L domain-like"/>
    <property type="match status" value="2"/>
</dbReference>
<feature type="compositionally biased region" description="Basic and acidic residues" evidence="3">
    <location>
        <begin position="1585"/>
        <end position="1595"/>
    </location>
</feature>
<dbReference type="SMART" id="SM00369">
    <property type="entry name" value="LRR_TYP"/>
    <property type="match status" value="26"/>
</dbReference>
<organism evidence="4 5">
    <name type="scientific">Chironomus riparius</name>
    <dbReference type="NCBI Taxonomy" id="315576"/>
    <lineage>
        <taxon>Eukaryota</taxon>
        <taxon>Metazoa</taxon>
        <taxon>Ecdysozoa</taxon>
        <taxon>Arthropoda</taxon>
        <taxon>Hexapoda</taxon>
        <taxon>Insecta</taxon>
        <taxon>Pterygota</taxon>
        <taxon>Neoptera</taxon>
        <taxon>Endopterygota</taxon>
        <taxon>Diptera</taxon>
        <taxon>Nematocera</taxon>
        <taxon>Chironomoidea</taxon>
        <taxon>Chironomidae</taxon>
        <taxon>Chironominae</taxon>
        <taxon>Chironomus</taxon>
    </lineage>
</organism>
<keyword evidence="2" id="KW-0677">Repeat</keyword>
<dbReference type="SMART" id="SM00364">
    <property type="entry name" value="LRR_BAC"/>
    <property type="match status" value="12"/>
</dbReference>
<evidence type="ECO:0000256" key="1">
    <source>
        <dbReference type="ARBA" id="ARBA00022614"/>
    </source>
</evidence>
<dbReference type="PROSITE" id="PS51450">
    <property type="entry name" value="LRR"/>
    <property type="match status" value="6"/>
</dbReference>
<accession>A0A9N9WYU6</accession>
<keyword evidence="1" id="KW-0433">Leucine-rich repeat</keyword>
<reference evidence="4" key="2">
    <citation type="submission" date="2022-10" db="EMBL/GenBank/DDBJ databases">
        <authorList>
            <consortium name="ENA_rothamsted_submissions"/>
            <consortium name="culmorum"/>
            <person name="King R."/>
        </authorList>
    </citation>
    <scope>NUCLEOTIDE SEQUENCE</scope>
</reference>
<feature type="region of interest" description="Disordered" evidence="3">
    <location>
        <begin position="1483"/>
        <end position="1504"/>
    </location>
</feature>
<dbReference type="Pfam" id="PF00560">
    <property type="entry name" value="LRR_1"/>
    <property type="match status" value="2"/>
</dbReference>
<feature type="compositionally biased region" description="Low complexity" evidence="3">
    <location>
        <begin position="1483"/>
        <end position="1492"/>
    </location>
</feature>
<feature type="compositionally biased region" description="Polar residues" evidence="3">
    <location>
        <begin position="1563"/>
        <end position="1583"/>
    </location>
</feature>
<dbReference type="PANTHER" id="PTHR24366">
    <property type="entry name" value="IG(IMMUNOGLOBULIN) AND LRR(LEUCINE RICH REPEAT) DOMAINS"/>
    <property type="match status" value="1"/>
</dbReference>
<dbReference type="Proteomes" id="UP001153620">
    <property type="component" value="Chromosome 3"/>
</dbReference>
<feature type="region of interest" description="Disordered" evidence="3">
    <location>
        <begin position="1563"/>
        <end position="1599"/>
    </location>
</feature>
<dbReference type="PANTHER" id="PTHR24366:SF170">
    <property type="entry name" value="RE50361P"/>
    <property type="match status" value="1"/>
</dbReference>
<dbReference type="EMBL" id="OU895879">
    <property type="protein sequence ID" value="CAG9809231.1"/>
    <property type="molecule type" value="Genomic_DNA"/>
</dbReference>
<gene>
    <name evidence="4" type="ORF">CHIRRI_LOCUS12059</name>
</gene>
<reference evidence="4" key="1">
    <citation type="submission" date="2022-01" db="EMBL/GenBank/DDBJ databases">
        <authorList>
            <person name="King R."/>
        </authorList>
    </citation>
    <scope>NUCLEOTIDE SEQUENCE</scope>
</reference>
<dbReference type="OrthoDB" id="8195690at2759"/>
<feature type="compositionally biased region" description="Basic and acidic residues" evidence="3">
    <location>
        <begin position="1359"/>
        <end position="1371"/>
    </location>
</feature>
<dbReference type="InterPro" id="IPR032675">
    <property type="entry name" value="LRR_dom_sf"/>
</dbReference>
<evidence type="ECO:0000256" key="3">
    <source>
        <dbReference type="SAM" id="MobiDB-lite"/>
    </source>
</evidence>
<keyword evidence="5" id="KW-1185">Reference proteome</keyword>
<dbReference type="InterPro" id="IPR001611">
    <property type="entry name" value="Leu-rich_rpt"/>
</dbReference>
<evidence type="ECO:0000256" key="2">
    <source>
        <dbReference type="ARBA" id="ARBA00022737"/>
    </source>
</evidence>
<dbReference type="Pfam" id="PF13855">
    <property type="entry name" value="LRR_8"/>
    <property type="match status" value="8"/>
</dbReference>
<dbReference type="SUPFAM" id="SSF52047">
    <property type="entry name" value="RNI-like"/>
    <property type="match status" value="1"/>
</dbReference>
<name>A0A9N9WYU6_9DIPT</name>
<feature type="compositionally biased region" description="Polar residues" evidence="3">
    <location>
        <begin position="1372"/>
        <end position="1434"/>
    </location>
</feature>
<evidence type="ECO:0000313" key="5">
    <source>
        <dbReference type="Proteomes" id="UP001153620"/>
    </source>
</evidence>
<evidence type="ECO:0000313" key="4">
    <source>
        <dbReference type="EMBL" id="CAG9809231.1"/>
    </source>
</evidence>
<feature type="region of interest" description="Disordered" evidence="3">
    <location>
        <begin position="1333"/>
        <end position="1434"/>
    </location>
</feature>
<dbReference type="InterPro" id="IPR003591">
    <property type="entry name" value="Leu-rich_rpt_typical-subtyp"/>
</dbReference>
<sequence>MMIMNRMENNRRGDETRVIVLLLLFFTLSTCLVQGYVDTICPPQELILPCRCSQKGSELQIWCSHSDLPRVLNGIKSTSKAINRPIDELILENNFLPSLPGRAFAQLQITRLMLRHNGLERLSSGWLNDVENNLVEIFIVERGLRSIPIDSLYGLRNLEAITIQSESMKRCPEFSGLLKLRYINIESSSLIELSPLGFRDLLGLESVTINGNKGLTRLESQLFTDLPKLKAVNLQNNGIAWIHLRTFSSGLQSLQTLDISRNRIIDAGMVGRAIKDLRNLEVLNLSHNFIEVLTEASFVDLPSLKELRLDHNLLQELHHGAFHRVPSLKVVHLENNRLRHVHPESFLMSSGRGIEIIYIQNNDIERIAEVRSILDALPTLRYLDLSNNKLTEIPFGALHGHGTLEQLQLDDNQLRLIERDAIMAMPSLRELRLRNNSLTDLLPMPFWNLPALKGLDVSFNKFRRLEPIFFVGLPSLRRFDISENSLSYIDQNVFKNSPMLETVNISVNELSSIDRNTFGSLTNLFELDANNNNLKEMISGLPRAIERVSIRNNQIVNLAATPHTFDLPNLRMIDLSSNGLSHVRQVFTRSPQLRVIHLAKNKLTSIDETSFLGLNHLEQLNLQDNMINSMHEMSTAGMSNLIELNLQGNRLQIFHDKILDNTPNMERLDLSRNNIIEVMPNAFRKSRSLQNLDLSGNSLKELPESLDNLANLKDIDVSFNNIGLLDPEVIKSWRNLEEFRASNNKIKEIVQESFKNLPNLQYIDLSSNDIATIHRSAVRNLPELQEVVLADNRLAELRERAFEDLPNLQAVHLQQNNLRMVSPDTFYNSPSILYLNLSTNQFRHLENLNLRNVKNLEVLDLSNNEIRRVSSHPLRGLDWLVELKLNDNRICKIQGEPFSAMPRLRVLNLRNNRMGRLHETNFRNLRSNIAILDVEGNPIDCSCDTLWLRAWLQESNSLPGPSCRDGTRLRDLDLNRQNCNPDPDQVSLTNEHGDMFLRSNDFDDCGPISGEGYEEFPPNIQPYYNSNQRPSPAESDYFYDQYVDFPINDTINNSLNSSNLRLNQTNSPYIDFNQNKFTLNQFPPTPPQPTSAFTFFGQPLPSLNIGNIWGQGRTANTRATSGEMGPTRGKGRVQIFKPGDPELQVLFNRPNNDLGSVDSKIREPAASIKNPIVNPPLNKIEEKLYRPFFQTPFSQPKLEYSKESHDKGFSQPKPEKGFSPMIPGVSVGGFIPIDDPAVKNESVKIHKDNRYEESTTKLNVEEENILKQVPLVTKADSATKRTIIKTPENYIAQIEKVVLDKVGTTTTRSHLTTSISPILSTLYQKPELITERSHFEESTTNDSESEESSHENVPQNSNKYDKFSKFEEPVRSHSQNEQFRSNTQNGQVRLNNSNDQFKSSTKNEQFRSNIQNEQFRSNTQNEQLRPNIQNDQFRSNTPIDQVRSHSAEIIRSNTPEIIHTSTYPSSTSTFNYQTSTVTSTTTASIETSSTDSHINDDENGSSELSADHLIAPGSIITQHDVTSNKPTLSISKPGKITKVFTPAPPISNSNEISKLLSPFYSQQQSTEPANNYDNEFQPNNNVYHKTFDDDREISSEKSTGQYEREDMQWYFQNYHNQTHSSPILNYNLQPYDNSAYNSSPVLSLSSKLIALIVITFYFSF</sequence>
<protein>
    <submittedName>
        <fullName evidence="4">Uncharacterized protein</fullName>
    </submittedName>
</protein>
<dbReference type="FunFam" id="3.80.10.10:FF:001164">
    <property type="entry name" value="GH01279p"/>
    <property type="match status" value="1"/>
</dbReference>
<dbReference type="SMART" id="SM00365">
    <property type="entry name" value="LRR_SD22"/>
    <property type="match status" value="11"/>
</dbReference>
<dbReference type="PRINTS" id="PR00019">
    <property type="entry name" value="LEURICHRPT"/>
</dbReference>
<dbReference type="Gene3D" id="3.80.10.10">
    <property type="entry name" value="Ribonuclease Inhibitor"/>
    <property type="match status" value="6"/>
</dbReference>